<feature type="compositionally biased region" description="Low complexity" evidence="1">
    <location>
        <begin position="332"/>
        <end position="346"/>
    </location>
</feature>
<feature type="region of interest" description="Disordered" evidence="1">
    <location>
        <begin position="453"/>
        <end position="508"/>
    </location>
</feature>
<dbReference type="Proteomes" id="UP001212997">
    <property type="component" value="Unassembled WGS sequence"/>
</dbReference>
<feature type="compositionally biased region" description="Polar residues" evidence="1">
    <location>
        <begin position="481"/>
        <end position="505"/>
    </location>
</feature>
<evidence type="ECO:0008006" key="4">
    <source>
        <dbReference type="Google" id="ProtNLM"/>
    </source>
</evidence>
<evidence type="ECO:0000313" key="2">
    <source>
        <dbReference type="EMBL" id="KAJ3489870.1"/>
    </source>
</evidence>
<sequence length="665" mass="73365">MSSPFLPSMPFRNHRTAPVFNSSNPHSLRQYFRDLCWLFEACGVSNEVKRKEYVGYYVTIDLEDVWTCLPEFCDPQANFETFKTAIFDLYPEVALDRLHSHSELQKLVFETSQAQISTLEALSNFHRRFLATSSFLLGKGRISPPEQVQMFLDAIPSVYRSKILTRLYLKYPNHCPDDAYPFPHVCEAAKFVFTYPTWQSSPIPSPQPPALSPMSPSPESSIANHLDVSELVKSITRSIAKSLAPAPVPAPPKSFPSRPTITARVPRPQKCFYCGEGSHTVASCPRVEADVELGLCLRTSSGKVVLPSGNEIPRGLGRETIRERLLEQRRSLSSSLEAGKSSESALDVADPQRSHSSFPEPQESLSSSHQPPPTPALSHTPSAALPPLQTCPSSPSFHQRPQISFPRSQHAPEVLHSSQDGSARFQSPSDRPKPRSFQWFMQYQYPALLSSQNRRLSSQPYPESSQSSSTASQVVPKPSQLPRTISNSFRGPTERSVSPSSTQHSFLAKIAPEELEIVGDRPRDFKAASRMRTQPHDSVLSQISVPSPLSQPSLSPQAIPKLSSEFEPRNSAGRIASVTTSSSAPYISDFSLQPRGTTILSAKHFTSPQAVSQSIPELSPGRIPVPRAQRRSLATRDVTDDPSAGFQASHCDFRLHSPPTPPASP</sequence>
<comment type="caution">
    <text evidence="2">The sequence shown here is derived from an EMBL/GenBank/DDBJ whole genome shotgun (WGS) entry which is preliminary data.</text>
</comment>
<proteinExistence type="predicted"/>
<feature type="compositionally biased region" description="Polar residues" evidence="1">
    <location>
        <begin position="416"/>
        <end position="429"/>
    </location>
</feature>
<evidence type="ECO:0000256" key="1">
    <source>
        <dbReference type="SAM" id="MobiDB-lite"/>
    </source>
</evidence>
<accession>A0AAD5V9P2</accession>
<gene>
    <name evidence="2" type="ORF">NLI96_g1808</name>
</gene>
<feature type="compositionally biased region" description="Low complexity" evidence="1">
    <location>
        <begin position="453"/>
        <end position="476"/>
    </location>
</feature>
<dbReference type="AlphaFoldDB" id="A0AAD5V9P2"/>
<feature type="compositionally biased region" description="Polar residues" evidence="1">
    <location>
        <begin position="390"/>
        <end position="407"/>
    </location>
</feature>
<feature type="compositionally biased region" description="Polar residues" evidence="1">
    <location>
        <begin position="354"/>
        <end position="369"/>
    </location>
</feature>
<feature type="region of interest" description="Disordered" evidence="1">
    <location>
        <begin position="332"/>
        <end position="435"/>
    </location>
</feature>
<dbReference type="EMBL" id="JANAWD010000037">
    <property type="protein sequence ID" value="KAJ3489870.1"/>
    <property type="molecule type" value="Genomic_DNA"/>
</dbReference>
<feature type="region of interest" description="Disordered" evidence="1">
    <location>
        <begin position="611"/>
        <end position="665"/>
    </location>
</feature>
<name>A0AAD5V9P2_9APHY</name>
<evidence type="ECO:0000313" key="3">
    <source>
        <dbReference type="Proteomes" id="UP001212997"/>
    </source>
</evidence>
<organism evidence="2 3">
    <name type="scientific">Meripilus lineatus</name>
    <dbReference type="NCBI Taxonomy" id="2056292"/>
    <lineage>
        <taxon>Eukaryota</taxon>
        <taxon>Fungi</taxon>
        <taxon>Dikarya</taxon>
        <taxon>Basidiomycota</taxon>
        <taxon>Agaricomycotina</taxon>
        <taxon>Agaricomycetes</taxon>
        <taxon>Polyporales</taxon>
        <taxon>Meripilaceae</taxon>
        <taxon>Meripilus</taxon>
    </lineage>
</organism>
<keyword evidence="3" id="KW-1185">Reference proteome</keyword>
<protein>
    <recommendedName>
        <fullName evidence="4">CCHC-type domain-containing protein</fullName>
    </recommendedName>
</protein>
<reference evidence="2" key="1">
    <citation type="submission" date="2022-07" db="EMBL/GenBank/DDBJ databases">
        <title>Genome Sequence of Physisporinus lineatus.</title>
        <authorList>
            <person name="Buettner E."/>
        </authorList>
    </citation>
    <scope>NUCLEOTIDE SEQUENCE</scope>
    <source>
        <strain evidence="2">VT162</strain>
    </source>
</reference>